<dbReference type="SUPFAM" id="SSF102829">
    <property type="entry name" value="Cell division protein ZapA-like"/>
    <property type="match status" value="1"/>
</dbReference>
<keyword evidence="12" id="KW-1185">Reference proteome</keyword>
<dbReference type="InterPro" id="IPR007838">
    <property type="entry name" value="Cell_div_ZapA-like"/>
</dbReference>
<organism evidence="11 12">
    <name type="scientific">Flintibacter hominis</name>
    <dbReference type="NCBI Taxonomy" id="2763048"/>
    <lineage>
        <taxon>Bacteria</taxon>
        <taxon>Bacillati</taxon>
        <taxon>Bacillota</taxon>
        <taxon>Clostridia</taxon>
        <taxon>Eubacteriales</taxon>
        <taxon>Flintibacter</taxon>
    </lineage>
</organism>
<dbReference type="AlphaFoldDB" id="A0A8J6M934"/>
<dbReference type="GO" id="GO:0043093">
    <property type="term" value="P:FtsZ-dependent cytokinesis"/>
    <property type="evidence" value="ECO:0007669"/>
    <property type="project" value="TreeGrafter"/>
</dbReference>
<dbReference type="Proteomes" id="UP000628736">
    <property type="component" value="Unassembled WGS sequence"/>
</dbReference>
<dbReference type="GO" id="GO:0000921">
    <property type="term" value="P:septin ring assembly"/>
    <property type="evidence" value="ECO:0007669"/>
    <property type="project" value="TreeGrafter"/>
</dbReference>
<evidence type="ECO:0000256" key="7">
    <source>
        <dbReference type="ARBA" id="ARBA00024910"/>
    </source>
</evidence>
<proteinExistence type="predicted"/>
<keyword evidence="3" id="KW-0963">Cytoplasm</keyword>
<dbReference type="PANTHER" id="PTHR34981">
    <property type="entry name" value="CELL DIVISION PROTEIN ZAPA"/>
    <property type="match status" value="1"/>
</dbReference>
<keyword evidence="4 11" id="KW-0132">Cell division</keyword>
<comment type="subcellular location">
    <subcellularLocation>
        <location evidence="1">Cytoplasm</location>
    </subcellularLocation>
</comment>
<evidence type="ECO:0000256" key="2">
    <source>
        <dbReference type="ARBA" id="ARBA00015195"/>
    </source>
</evidence>
<evidence type="ECO:0000256" key="4">
    <source>
        <dbReference type="ARBA" id="ARBA00022618"/>
    </source>
</evidence>
<dbReference type="InterPro" id="IPR036192">
    <property type="entry name" value="Cell_div_ZapA-like_sf"/>
</dbReference>
<evidence type="ECO:0000256" key="5">
    <source>
        <dbReference type="ARBA" id="ARBA00023210"/>
    </source>
</evidence>
<evidence type="ECO:0000256" key="1">
    <source>
        <dbReference type="ARBA" id="ARBA00004496"/>
    </source>
</evidence>
<comment type="subunit">
    <text evidence="8">Homodimer. Interacts with FtsZ.</text>
</comment>
<comment type="caution">
    <text evidence="11">The sequence shown here is derived from an EMBL/GenBank/DDBJ whole genome shotgun (WGS) entry which is preliminary data.</text>
</comment>
<evidence type="ECO:0000256" key="9">
    <source>
        <dbReference type="ARBA" id="ARBA00033158"/>
    </source>
</evidence>
<dbReference type="PANTHER" id="PTHR34981:SF1">
    <property type="entry name" value="CELL DIVISION PROTEIN ZAPA"/>
    <property type="match status" value="1"/>
</dbReference>
<evidence type="ECO:0000256" key="3">
    <source>
        <dbReference type="ARBA" id="ARBA00022490"/>
    </source>
</evidence>
<keyword evidence="10" id="KW-0175">Coiled coil</keyword>
<dbReference type="RefSeq" id="WP_186853372.1">
    <property type="nucleotide sequence ID" value="NZ_JACOPO010000011.1"/>
</dbReference>
<evidence type="ECO:0000256" key="8">
    <source>
        <dbReference type="ARBA" id="ARBA00026068"/>
    </source>
</evidence>
<evidence type="ECO:0000313" key="11">
    <source>
        <dbReference type="EMBL" id="MBC5723652.1"/>
    </source>
</evidence>
<evidence type="ECO:0000256" key="10">
    <source>
        <dbReference type="SAM" id="Coils"/>
    </source>
</evidence>
<protein>
    <recommendedName>
        <fullName evidence="2">Cell division protein ZapA</fullName>
    </recommendedName>
    <alternativeName>
        <fullName evidence="9">Z ring-associated protein ZapA</fullName>
    </alternativeName>
</protein>
<dbReference type="InterPro" id="IPR053712">
    <property type="entry name" value="Bac_CellDiv_Activator"/>
</dbReference>
<keyword evidence="6" id="KW-0131">Cell cycle</keyword>
<reference evidence="11" key="1">
    <citation type="submission" date="2020-08" db="EMBL/GenBank/DDBJ databases">
        <title>Genome public.</title>
        <authorList>
            <person name="Liu C."/>
            <person name="Sun Q."/>
        </authorList>
    </citation>
    <scope>NUCLEOTIDE SEQUENCE</scope>
    <source>
        <strain evidence="11">NSJ-23</strain>
    </source>
</reference>
<gene>
    <name evidence="11" type="ORF">H8S11_12625</name>
</gene>
<dbReference type="Gene3D" id="6.10.250.790">
    <property type="match status" value="1"/>
</dbReference>
<dbReference type="GO" id="GO:0005829">
    <property type="term" value="C:cytosol"/>
    <property type="evidence" value="ECO:0007669"/>
    <property type="project" value="TreeGrafter"/>
</dbReference>
<feature type="coiled-coil region" evidence="10">
    <location>
        <begin position="65"/>
        <end position="102"/>
    </location>
</feature>
<name>A0A8J6M934_9FIRM</name>
<evidence type="ECO:0000256" key="6">
    <source>
        <dbReference type="ARBA" id="ARBA00023306"/>
    </source>
</evidence>
<dbReference type="GO" id="GO:0030428">
    <property type="term" value="C:cell septum"/>
    <property type="evidence" value="ECO:0007669"/>
    <property type="project" value="TreeGrafter"/>
</dbReference>
<evidence type="ECO:0000313" key="12">
    <source>
        <dbReference type="Proteomes" id="UP000628736"/>
    </source>
</evidence>
<dbReference type="EMBL" id="JACOPO010000011">
    <property type="protein sequence ID" value="MBC5723652.1"/>
    <property type="molecule type" value="Genomic_DNA"/>
</dbReference>
<dbReference type="GO" id="GO:0032153">
    <property type="term" value="C:cell division site"/>
    <property type="evidence" value="ECO:0007669"/>
    <property type="project" value="TreeGrafter"/>
</dbReference>
<keyword evidence="5" id="KW-0717">Septation</keyword>
<accession>A0A8J6M934</accession>
<comment type="function">
    <text evidence="7">Activator of cell division through the inhibition of FtsZ GTPase activity, therefore promoting FtsZ assembly into bundles of protofilaments necessary for the formation of the division Z ring. It is recruited early at mid-cell but it is not essential for cell division.</text>
</comment>
<dbReference type="Pfam" id="PF05164">
    <property type="entry name" value="ZapA"/>
    <property type="match status" value="1"/>
</dbReference>
<dbReference type="GO" id="GO:0000917">
    <property type="term" value="P:division septum assembly"/>
    <property type="evidence" value="ECO:0007669"/>
    <property type="project" value="UniProtKB-KW"/>
</dbReference>
<sequence>MKNKVVVTIAGQEYTMVAVEDEAYVRKCADYVDSQLRDIMSNKLPKETAAVLAAMNMADLYFKEQDAAENLRRQIKENLEEANRLKMELSEAKREIFKLQTRK</sequence>